<keyword evidence="9" id="KW-1185">Reference proteome</keyword>
<dbReference type="PANTHER" id="PTHR30294">
    <property type="entry name" value="MEMBRANE COMPONENT OF ABC TRANSPORTER YHHJ-RELATED"/>
    <property type="match status" value="1"/>
</dbReference>
<evidence type="ECO:0000256" key="2">
    <source>
        <dbReference type="ARBA" id="ARBA00022475"/>
    </source>
</evidence>
<accession>A0A9X2AV39</accession>
<evidence type="ECO:0000256" key="1">
    <source>
        <dbReference type="ARBA" id="ARBA00004651"/>
    </source>
</evidence>
<evidence type="ECO:0000256" key="3">
    <source>
        <dbReference type="ARBA" id="ARBA00022692"/>
    </source>
</evidence>
<evidence type="ECO:0000256" key="5">
    <source>
        <dbReference type="ARBA" id="ARBA00023136"/>
    </source>
</evidence>
<dbReference type="GO" id="GO:0140359">
    <property type="term" value="F:ABC-type transporter activity"/>
    <property type="evidence" value="ECO:0007669"/>
    <property type="project" value="InterPro"/>
</dbReference>
<proteinExistence type="predicted"/>
<keyword evidence="4 6" id="KW-1133">Transmembrane helix</keyword>
<sequence length="394" mass="44143">MTQDSYAYTRKVTLKRRLHNQWQILRHDKWLLSCLTWVPLLIWITIYAIFSQGIASNLPIGVVDLNKSYLSQKLINNYDATSMLSVSHQYDSVAQAKDAMVSGDIYAMLVIPYDFDKSVIKSFPPQVTLFYNSQYILIGRLINSAALQAQGTFNAQADVIKNLAKGSTTTLAAAGKAVAVRTQITPLFNKNTNYAQFLVTAIIPAIWQIGVVSFTVLILSANYRVSGLKGWFRDQAILPHLFKTLLPYGLLFLAQGFMFLIWFYDLIGWPMEGSWTVLSIALLITTVACMVMGCFFFFLTCDAARAMSFAGAFTAPSFAFMGITFPATNMSEVALFWRELLPISHYIEVQVSQASYGVNALSSLLHLLPMFVYVIPMALTLMLIQKHMSKELDS</sequence>
<dbReference type="InterPro" id="IPR013525">
    <property type="entry name" value="ABC2_TM"/>
</dbReference>
<dbReference type="PANTHER" id="PTHR30294:SF47">
    <property type="entry name" value="INNER MEMBRANE TRANSPORT PERMEASE YHHJ"/>
    <property type="match status" value="1"/>
</dbReference>
<comment type="subcellular location">
    <subcellularLocation>
        <location evidence="1">Cell membrane</location>
        <topology evidence="1">Multi-pass membrane protein</topology>
    </subcellularLocation>
</comment>
<feature type="transmembrane region" description="Helical" evidence="6">
    <location>
        <begin position="30"/>
        <end position="50"/>
    </location>
</feature>
<dbReference type="InterPro" id="IPR051449">
    <property type="entry name" value="ABC-2_transporter_component"/>
</dbReference>
<dbReference type="EMBL" id="JAJNNZ010000004">
    <property type="protein sequence ID" value="MCJ2376539.1"/>
    <property type="molecule type" value="Genomic_DNA"/>
</dbReference>
<comment type="caution">
    <text evidence="8">The sequence shown here is derived from an EMBL/GenBank/DDBJ whole genome shotgun (WGS) entry which is preliminary data.</text>
</comment>
<evidence type="ECO:0000256" key="6">
    <source>
        <dbReference type="SAM" id="Phobius"/>
    </source>
</evidence>
<dbReference type="AlphaFoldDB" id="A0A9X2AV39"/>
<gene>
    <name evidence="8" type="ORF">LNL84_06785</name>
</gene>
<reference evidence="8" key="1">
    <citation type="submission" date="2021-11" db="EMBL/GenBank/DDBJ databases">
        <title>Vibrio ZSDE26 sp. nov. and Vibrio ZSDZ34 sp. nov., isolated from coastal seawater in Qingdao.</title>
        <authorList>
            <person name="Zhang P."/>
        </authorList>
    </citation>
    <scope>NUCLEOTIDE SEQUENCE</scope>
    <source>
        <strain evidence="8">ZSDZ34</strain>
    </source>
</reference>
<feature type="transmembrane region" description="Helical" evidence="6">
    <location>
        <begin position="244"/>
        <end position="264"/>
    </location>
</feature>
<organism evidence="8 9">
    <name type="scientific">Vibrio gelatinilyticus</name>
    <dbReference type="NCBI Taxonomy" id="2893468"/>
    <lineage>
        <taxon>Bacteria</taxon>
        <taxon>Pseudomonadati</taxon>
        <taxon>Pseudomonadota</taxon>
        <taxon>Gammaproteobacteria</taxon>
        <taxon>Vibrionales</taxon>
        <taxon>Vibrionaceae</taxon>
        <taxon>Vibrio</taxon>
    </lineage>
</organism>
<evidence type="ECO:0000259" key="7">
    <source>
        <dbReference type="Pfam" id="PF12698"/>
    </source>
</evidence>
<keyword evidence="2" id="KW-1003">Cell membrane</keyword>
<protein>
    <submittedName>
        <fullName evidence="8">ABC transporter permease</fullName>
    </submittedName>
</protein>
<dbReference type="Gene3D" id="3.40.1710.10">
    <property type="entry name" value="abc type-2 transporter like domain"/>
    <property type="match status" value="1"/>
</dbReference>
<evidence type="ECO:0000256" key="4">
    <source>
        <dbReference type="ARBA" id="ARBA00022989"/>
    </source>
</evidence>
<evidence type="ECO:0000313" key="9">
    <source>
        <dbReference type="Proteomes" id="UP001139488"/>
    </source>
</evidence>
<dbReference type="RefSeq" id="WP_244356167.1">
    <property type="nucleotide sequence ID" value="NZ_JAJNNZ010000004.1"/>
</dbReference>
<keyword evidence="5 6" id="KW-0472">Membrane</keyword>
<feature type="transmembrane region" description="Helical" evidence="6">
    <location>
        <begin position="197"/>
        <end position="223"/>
    </location>
</feature>
<name>A0A9X2AV39_9VIBR</name>
<keyword evidence="3 6" id="KW-0812">Transmembrane</keyword>
<evidence type="ECO:0000313" key="8">
    <source>
        <dbReference type="EMBL" id="MCJ2376539.1"/>
    </source>
</evidence>
<feature type="transmembrane region" description="Helical" evidence="6">
    <location>
        <begin position="364"/>
        <end position="384"/>
    </location>
</feature>
<dbReference type="Pfam" id="PF12698">
    <property type="entry name" value="ABC2_membrane_3"/>
    <property type="match status" value="1"/>
</dbReference>
<feature type="domain" description="ABC-2 type transporter transmembrane" evidence="7">
    <location>
        <begin position="29"/>
        <end position="374"/>
    </location>
</feature>
<feature type="transmembrane region" description="Helical" evidence="6">
    <location>
        <begin position="276"/>
        <end position="299"/>
    </location>
</feature>
<dbReference type="Proteomes" id="UP001139488">
    <property type="component" value="Unassembled WGS sequence"/>
</dbReference>
<dbReference type="GO" id="GO:0005886">
    <property type="term" value="C:plasma membrane"/>
    <property type="evidence" value="ECO:0007669"/>
    <property type="project" value="UniProtKB-SubCell"/>
</dbReference>
<feature type="transmembrane region" description="Helical" evidence="6">
    <location>
        <begin position="306"/>
        <end position="327"/>
    </location>
</feature>